<evidence type="ECO:0000259" key="1">
    <source>
        <dbReference type="Pfam" id="PF23544"/>
    </source>
</evidence>
<dbReference type="RefSeq" id="WP_270070467.1">
    <property type="nucleotide sequence ID" value="NZ_JAJAQC010000003.1"/>
</dbReference>
<name>A0A9X3NGJ4_9ACTN</name>
<dbReference type="InterPro" id="IPR056362">
    <property type="entry name" value="AtuA-like_ferredoxin_dom"/>
</dbReference>
<dbReference type="Pfam" id="PF23544">
    <property type="entry name" value="AtuA_ferredoxin"/>
    <property type="match status" value="1"/>
</dbReference>
<reference evidence="2" key="1">
    <citation type="submission" date="2021-10" db="EMBL/GenBank/DDBJ databases">
        <title>Streptomonospora sp. nov., isolated from mangrove soil.</title>
        <authorList>
            <person name="Chen X."/>
            <person name="Ge X."/>
            <person name="Liu W."/>
        </authorList>
    </citation>
    <scope>NUCLEOTIDE SEQUENCE</scope>
    <source>
        <strain evidence="2">S1-112</strain>
    </source>
</reference>
<dbReference type="AlphaFoldDB" id="A0A9X3NGJ4"/>
<keyword evidence="3" id="KW-1185">Reference proteome</keyword>
<dbReference type="EMBL" id="JAJAQC010000003">
    <property type="protein sequence ID" value="MDA0563182.1"/>
    <property type="molecule type" value="Genomic_DNA"/>
</dbReference>
<comment type="caution">
    <text evidence="2">The sequence shown here is derived from an EMBL/GenBank/DDBJ whole genome shotgun (WGS) entry which is preliminary data.</text>
</comment>
<feature type="domain" description="AtuA-like ferredoxin-fold" evidence="1">
    <location>
        <begin position="3"/>
        <end position="101"/>
    </location>
</feature>
<gene>
    <name evidence="2" type="ORF">LG943_02385</name>
</gene>
<evidence type="ECO:0000313" key="3">
    <source>
        <dbReference type="Proteomes" id="UP001140076"/>
    </source>
</evidence>
<evidence type="ECO:0000313" key="2">
    <source>
        <dbReference type="EMBL" id="MDA0563182.1"/>
    </source>
</evidence>
<proteinExistence type="predicted"/>
<accession>A0A9X3NGJ4</accession>
<dbReference type="Proteomes" id="UP001140076">
    <property type="component" value="Unassembled WGS sequence"/>
</dbReference>
<organism evidence="2 3">
    <name type="scientific">Streptomonospora mangrovi</name>
    <dbReference type="NCBI Taxonomy" id="2883123"/>
    <lineage>
        <taxon>Bacteria</taxon>
        <taxon>Bacillati</taxon>
        <taxon>Actinomycetota</taxon>
        <taxon>Actinomycetes</taxon>
        <taxon>Streptosporangiales</taxon>
        <taxon>Nocardiopsidaceae</taxon>
        <taxon>Streptomonospora</taxon>
    </lineage>
</organism>
<sequence>MRVRLYDVAHARAGDKGNLNTISLIPYDPAWYPALCAAVTPEAVAAHLADRVAGPVVRHRLNNLAALIFVCPRAPEDTVTTSLHLDAHGKSLSSALLELEVEVEVEVEPEAEAEAAAEAPGGLG</sequence>
<protein>
    <recommendedName>
        <fullName evidence="1">AtuA-like ferredoxin-fold domain-containing protein</fullName>
    </recommendedName>
</protein>